<comment type="caution">
    <text evidence="1">The sequence shown here is derived from an EMBL/GenBank/DDBJ whole genome shotgun (WGS) entry which is preliminary data.</text>
</comment>
<organism evidence="1 2">
    <name type="scientific">Hymenobacter busanensis</name>
    <dbReference type="NCBI Taxonomy" id="2607656"/>
    <lineage>
        <taxon>Bacteria</taxon>
        <taxon>Pseudomonadati</taxon>
        <taxon>Bacteroidota</taxon>
        <taxon>Cytophagia</taxon>
        <taxon>Cytophagales</taxon>
        <taxon>Hymenobacteraceae</taxon>
        <taxon>Hymenobacter</taxon>
    </lineage>
</organism>
<dbReference type="RefSeq" id="WP_151078380.1">
    <property type="nucleotide sequence ID" value="NZ_CP047647.1"/>
</dbReference>
<protein>
    <submittedName>
        <fullName evidence="1">Uncharacterized protein</fullName>
    </submittedName>
</protein>
<sequence length="538" mass="59500">MSVRVSLLWCLPAGLWLAGCAAISSPEGGARDTVAPTLVSTEPKNGATRVAGQTLRLEFSEQVQVKELSKNLLVTPSLADDNRYKVREERNAIELRFEKPFAENTTYVFNFGESISDITESNKAAEVVVAFSTGAALDSGSVAGSVTQLLNGQPEAEALVALYPADDTADVKRSRPFYAGRTDKAGTFRLRNLREGRYRLYALVDKNQNSRFDEPERIAYLPEPVLIRRGLDSLVLRSVRPDSRRPLILSQQGNTQQFRISYNEGLRQLTLTALGQPVNPALVAATFLAENGRTAVLQRTPLLGAGRYVLAATDSVGNVGRDTVNVKFDGQEPKRRGPQYTVVETPRSIYRNGQLRLQFNEPVQLAPSKPVGTLVEDSTSRRPLRSPADAFLSPDRRLLTINVNTKARRVVTFVPDSTAIVPVSGQPLGLRPVRLLVTEESTTGSLSGTVQTTAKRFELQLLDQNYQVITTLQSPRTFRFDNLAPGNYRLRALIDADNDGRWRGGDPKLRVPPEPVYLFPQQQQVRANWDIENLVLAF</sequence>
<dbReference type="PROSITE" id="PS51257">
    <property type="entry name" value="PROKAR_LIPOPROTEIN"/>
    <property type="match status" value="1"/>
</dbReference>
<evidence type="ECO:0000313" key="2">
    <source>
        <dbReference type="Proteomes" id="UP000326380"/>
    </source>
</evidence>
<name>A0A7L4ZZ89_9BACT</name>
<dbReference type="Pfam" id="PF13205">
    <property type="entry name" value="Big_5"/>
    <property type="match status" value="1"/>
</dbReference>
<keyword evidence="2" id="KW-1185">Reference proteome</keyword>
<evidence type="ECO:0000313" key="1">
    <source>
        <dbReference type="EMBL" id="KAA9332959.1"/>
    </source>
</evidence>
<reference evidence="1 2" key="1">
    <citation type="submission" date="2019-09" db="EMBL/GenBank/DDBJ databases">
        <title>Genome sequence of Hymenobacter sp. M3.</title>
        <authorList>
            <person name="Srinivasan S."/>
        </authorList>
    </citation>
    <scope>NUCLEOTIDE SEQUENCE [LARGE SCALE GENOMIC DNA]</scope>
    <source>
        <strain evidence="1 2">M3</strain>
    </source>
</reference>
<dbReference type="EMBL" id="VTWU01000003">
    <property type="protein sequence ID" value="KAA9332959.1"/>
    <property type="molecule type" value="Genomic_DNA"/>
</dbReference>
<gene>
    <name evidence="1" type="ORF">F0P96_08190</name>
</gene>
<dbReference type="GO" id="GO:0030246">
    <property type="term" value="F:carbohydrate binding"/>
    <property type="evidence" value="ECO:0007669"/>
    <property type="project" value="InterPro"/>
</dbReference>
<dbReference type="SUPFAM" id="SSF49452">
    <property type="entry name" value="Starch-binding domain-like"/>
    <property type="match status" value="1"/>
</dbReference>
<dbReference type="AlphaFoldDB" id="A0A7L4ZZ89"/>
<proteinExistence type="predicted"/>
<dbReference type="Proteomes" id="UP000326380">
    <property type="component" value="Unassembled WGS sequence"/>
</dbReference>
<accession>A0A7L4ZZ89</accession>
<dbReference type="InterPro" id="IPR032812">
    <property type="entry name" value="SbsA_Ig"/>
</dbReference>
<dbReference type="InterPro" id="IPR013784">
    <property type="entry name" value="Carb-bd-like_fold"/>
</dbReference>